<evidence type="ECO:0000256" key="3">
    <source>
        <dbReference type="PIRSR" id="PIRSR603782-1"/>
    </source>
</evidence>
<evidence type="ECO:0000256" key="5">
    <source>
        <dbReference type="SAM" id="Phobius"/>
    </source>
</evidence>
<dbReference type="AlphaFoldDB" id="A0A6A7XYC7"/>
<feature type="binding site" evidence="3">
    <location>
        <position position="87"/>
    </location>
    <ligand>
        <name>Cu cation</name>
        <dbReference type="ChEBI" id="CHEBI:23378"/>
    </ligand>
</feature>
<dbReference type="InterPro" id="IPR003782">
    <property type="entry name" value="SCO1/SenC"/>
</dbReference>
<gene>
    <name evidence="7" type="ORF">F0357_01675</name>
</gene>
<reference evidence="7 8" key="1">
    <citation type="submission" date="2019-09" db="EMBL/GenBank/DDBJ databases">
        <title>Segnochrobactrum spirostomi gen. nov., sp. nov., isolated from the ciliate Spirostomum cf. yagiui and description of a novel family, Segnochrobactraceae fam. nov. within the order Rhizobiales of the class Alphaproteobacteria.</title>
        <authorList>
            <person name="Akter S."/>
            <person name="Shazib S.U.A."/>
            <person name="Shin M.K."/>
        </authorList>
    </citation>
    <scope>NUCLEOTIDE SEQUENCE [LARGE SCALE GENOMIC DNA]</scope>
    <source>
        <strain evidence="7 8">Sp-1</strain>
    </source>
</reference>
<feature type="disulfide bond" description="Redox-active" evidence="4">
    <location>
        <begin position="87"/>
        <end position="91"/>
    </location>
</feature>
<keyword evidence="5" id="KW-0812">Transmembrane</keyword>
<dbReference type="FunFam" id="3.40.30.10:FF:000013">
    <property type="entry name" value="Blast:Protein SCO1 homolog, mitochondrial"/>
    <property type="match status" value="1"/>
</dbReference>
<dbReference type="EMBL" id="VWNA01000001">
    <property type="protein sequence ID" value="MQT11403.1"/>
    <property type="molecule type" value="Genomic_DNA"/>
</dbReference>
<organism evidence="7 8">
    <name type="scientific">Segnochrobactrum spirostomi</name>
    <dbReference type="NCBI Taxonomy" id="2608987"/>
    <lineage>
        <taxon>Bacteria</taxon>
        <taxon>Pseudomonadati</taxon>
        <taxon>Pseudomonadota</taxon>
        <taxon>Alphaproteobacteria</taxon>
        <taxon>Hyphomicrobiales</taxon>
        <taxon>Segnochrobactraceae</taxon>
        <taxon>Segnochrobactrum</taxon>
    </lineage>
</organism>
<feature type="domain" description="Thioredoxin" evidence="6">
    <location>
        <begin position="49"/>
        <end position="210"/>
    </location>
</feature>
<dbReference type="InterPro" id="IPR013766">
    <property type="entry name" value="Thioredoxin_domain"/>
</dbReference>
<evidence type="ECO:0000313" key="8">
    <source>
        <dbReference type="Proteomes" id="UP000332515"/>
    </source>
</evidence>
<dbReference type="PANTHER" id="PTHR12151:SF25">
    <property type="entry name" value="LINALOOL DEHYDRATASE_ISOMERASE DOMAIN-CONTAINING PROTEIN"/>
    <property type="match status" value="1"/>
</dbReference>
<evidence type="ECO:0000256" key="4">
    <source>
        <dbReference type="PIRSR" id="PIRSR603782-2"/>
    </source>
</evidence>
<comment type="caution">
    <text evidence="7">The sequence shown here is derived from an EMBL/GenBank/DDBJ whole genome shotgun (WGS) entry which is preliminary data.</text>
</comment>
<proteinExistence type="inferred from homology"/>
<keyword evidence="5" id="KW-0472">Membrane</keyword>
<dbReference type="Proteomes" id="UP000332515">
    <property type="component" value="Unassembled WGS sequence"/>
</dbReference>
<evidence type="ECO:0000256" key="1">
    <source>
        <dbReference type="ARBA" id="ARBA00010996"/>
    </source>
</evidence>
<dbReference type="PROSITE" id="PS51352">
    <property type="entry name" value="THIOREDOXIN_2"/>
    <property type="match status" value="1"/>
</dbReference>
<dbReference type="PANTHER" id="PTHR12151">
    <property type="entry name" value="ELECTRON TRANSPORT PROTIN SCO1/SENC FAMILY MEMBER"/>
    <property type="match status" value="1"/>
</dbReference>
<evidence type="ECO:0000259" key="6">
    <source>
        <dbReference type="PROSITE" id="PS51352"/>
    </source>
</evidence>
<comment type="similarity">
    <text evidence="1">Belongs to the SCO1/2 family.</text>
</comment>
<dbReference type="SUPFAM" id="SSF52833">
    <property type="entry name" value="Thioredoxin-like"/>
    <property type="match status" value="1"/>
</dbReference>
<sequence length="210" mass="22274">MAPIKTPAPNPSSNRGLRFAIWGVALVVIALAGAMSLGLVPLGGMTGSPNVGTIGGPFTLVNTDGKTVTDADFKGKARAMFFGFTHCPDVCPTTLADAGNWLNALGPKANDIDFIFVSVDPSRDTPQQMKDYLSAFDPRIIGLTGSQAEIDKAVKEFRVYARKVETSNGDYTMDHSAAVLLFDRNGTFAGTVDFNDPEDKAVAKLSKIVS</sequence>
<dbReference type="Gene3D" id="3.40.30.10">
    <property type="entry name" value="Glutaredoxin"/>
    <property type="match status" value="1"/>
</dbReference>
<dbReference type="InterPro" id="IPR036249">
    <property type="entry name" value="Thioredoxin-like_sf"/>
</dbReference>
<feature type="binding site" evidence="3">
    <location>
        <position position="91"/>
    </location>
    <ligand>
        <name>Cu cation</name>
        <dbReference type="ChEBI" id="CHEBI:23378"/>
    </ligand>
</feature>
<evidence type="ECO:0000256" key="2">
    <source>
        <dbReference type="ARBA" id="ARBA00023008"/>
    </source>
</evidence>
<keyword evidence="2 3" id="KW-0186">Copper</keyword>
<feature type="transmembrane region" description="Helical" evidence="5">
    <location>
        <begin position="20"/>
        <end position="40"/>
    </location>
</feature>
<dbReference type="GO" id="GO:0046872">
    <property type="term" value="F:metal ion binding"/>
    <property type="evidence" value="ECO:0007669"/>
    <property type="project" value="UniProtKB-KW"/>
</dbReference>
<dbReference type="CDD" id="cd02968">
    <property type="entry name" value="SCO"/>
    <property type="match status" value="1"/>
</dbReference>
<keyword evidence="8" id="KW-1185">Reference proteome</keyword>
<name>A0A6A7XYC7_9HYPH</name>
<keyword evidence="3" id="KW-0479">Metal-binding</keyword>
<dbReference type="RefSeq" id="WP_153478036.1">
    <property type="nucleotide sequence ID" value="NZ_VWNA01000001.1"/>
</dbReference>
<accession>A0A6A7XYC7</accession>
<keyword evidence="5" id="KW-1133">Transmembrane helix</keyword>
<dbReference type="Pfam" id="PF02630">
    <property type="entry name" value="SCO1-SenC"/>
    <property type="match status" value="1"/>
</dbReference>
<evidence type="ECO:0000313" key="7">
    <source>
        <dbReference type="EMBL" id="MQT11403.1"/>
    </source>
</evidence>
<protein>
    <submittedName>
        <fullName evidence="7">SCO family protein</fullName>
    </submittedName>
</protein>
<keyword evidence="4" id="KW-1015">Disulfide bond</keyword>
<feature type="binding site" evidence="3">
    <location>
        <position position="175"/>
    </location>
    <ligand>
        <name>Cu cation</name>
        <dbReference type="ChEBI" id="CHEBI:23378"/>
    </ligand>
</feature>